<dbReference type="PANTHER" id="PTHR34220:SF7">
    <property type="entry name" value="SENSOR HISTIDINE KINASE YPDA"/>
    <property type="match status" value="1"/>
</dbReference>
<comment type="caution">
    <text evidence="10">The sequence shown here is derived from an EMBL/GenBank/DDBJ whole genome shotgun (WGS) entry which is preliminary data.</text>
</comment>
<evidence type="ECO:0000313" key="11">
    <source>
        <dbReference type="Proteomes" id="UP000430345"/>
    </source>
</evidence>
<dbReference type="InterPro" id="IPR010559">
    <property type="entry name" value="Sig_transdc_His_kin_internal"/>
</dbReference>
<protein>
    <submittedName>
        <fullName evidence="10">HAMP domain-containing protein</fullName>
    </submittedName>
</protein>
<keyword evidence="6 8" id="KW-1133">Transmembrane helix</keyword>
<dbReference type="InterPro" id="IPR050640">
    <property type="entry name" value="Bact_2-comp_sensor_kinase"/>
</dbReference>
<feature type="transmembrane region" description="Helical" evidence="8">
    <location>
        <begin position="27"/>
        <end position="47"/>
    </location>
</feature>
<dbReference type="PROSITE" id="PS50885">
    <property type="entry name" value="HAMP"/>
    <property type="match status" value="1"/>
</dbReference>
<evidence type="ECO:0000256" key="3">
    <source>
        <dbReference type="ARBA" id="ARBA00022553"/>
    </source>
</evidence>
<dbReference type="OrthoDB" id="9809348at2"/>
<evidence type="ECO:0000259" key="9">
    <source>
        <dbReference type="PROSITE" id="PS50885"/>
    </source>
</evidence>
<dbReference type="SUPFAM" id="SSF55874">
    <property type="entry name" value="ATPase domain of HSP90 chaperone/DNA topoisomerase II/histidine kinase"/>
    <property type="match status" value="1"/>
</dbReference>
<dbReference type="GO" id="GO:0000155">
    <property type="term" value="F:phosphorelay sensor kinase activity"/>
    <property type="evidence" value="ECO:0007669"/>
    <property type="project" value="InterPro"/>
</dbReference>
<dbReference type="Gene3D" id="6.10.340.10">
    <property type="match status" value="1"/>
</dbReference>
<dbReference type="Proteomes" id="UP000430345">
    <property type="component" value="Unassembled WGS sequence"/>
</dbReference>
<comment type="subcellular location">
    <subcellularLocation>
        <location evidence="1">Cell membrane</location>
        <topology evidence="1">Multi-pass membrane protein</topology>
    </subcellularLocation>
</comment>
<keyword evidence="4" id="KW-0808">Transferase</keyword>
<feature type="transmembrane region" description="Helical" evidence="8">
    <location>
        <begin position="304"/>
        <end position="326"/>
    </location>
</feature>
<keyword evidence="2" id="KW-1003">Cell membrane</keyword>
<dbReference type="SMART" id="SM00304">
    <property type="entry name" value="HAMP"/>
    <property type="match status" value="1"/>
</dbReference>
<evidence type="ECO:0000256" key="6">
    <source>
        <dbReference type="ARBA" id="ARBA00022989"/>
    </source>
</evidence>
<dbReference type="GO" id="GO:0005886">
    <property type="term" value="C:plasma membrane"/>
    <property type="evidence" value="ECO:0007669"/>
    <property type="project" value="UniProtKB-SubCell"/>
</dbReference>
<sequence>MKNYHMLHKTLKYKSQKLRSISLKKRLIIFVTLSIIISLFFLGIAAYSRAKLALKTKAKNYSIQIANIMSEDIEKNKRFYERALSEFTVDEQVVKGTINYKFMDYLEKSKFVNYMNNFITSRLSLLPDLVDVEVVSSDYKIVYMQGFKYFKVEDIKKYAKKAENGVVWFYSNLNGQDCVCLARPIKSNGNIAGYVFMAIKKEAFASSFYLTNIGSQSDILLVDNNNKVIISKENFITDENLFKYKSLKEFLKEKSYSNSKAEIKIEGEKYLVNYQKLKNLDWYIVMLTNHNYINSEIKLMRKDIVIIALIFTILVGIISYFLYFSIKEPLYNLLNSVEKVSKGELNTEVKDEYKDEIGLLSRNFNFMVQRVSALLKETKTQQVEKRDLEIRMLQAQINPHFLFNTLNSLKWTALMNQDYVVGDGLTSLAELLRNTIVDKNELVSIKSEIENIKNYIVIQKLRYGDSFNINYEVEEELLNKKVIKFILQPIVENSILHGFEEDKSGQVINIFVKRKNNNILISIKDNGKGFCCNKEEKSNKLSGIGWNNVNERIKLTFGEEYGCVIESQLNVGTKVEIIIPIKD</sequence>
<dbReference type="SUPFAM" id="SSF158472">
    <property type="entry name" value="HAMP domain-like"/>
    <property type="match status" value="1"/>
</dbReference>
<dbReference type="RefSeq" id="WP_152887613.1">
    <property type="nucleotide sequence ID" value="NZ_WHJC01000019.1"/>
</dbReference>
<keyword evidence="5 8" id="KW-0812">Transmembrane</keyword>
<name>A0A6I1MH71_9CLOT</name>
<dbReference type="InterPro" id="IPR003660">
    <property type="entry name" value="HAMP_dom"/>
</dbReference>
<feature type="domain" description="HAMP" evidence="9">
    <location>
        <begin position="324"/>
        <end position="376"/>
    </location>
</feature>
<dbReference type="EMBL" id="WHJC01000019">
    <property type="protein sequence ID" value="MPQ42725.1"/>
    <property type="molecule type" value="Genomic_DNA"/>
</dbReference>
<dbReference type="Gene3D" id="3.30.565.10">
    <property type="entry name" value="Histidine kinase-like ATPase, C-terminal domain"/>
    <property type="match status" value="1"/>
</dbReference>
<dbReference type="CDD" id="cd06225">
    <property type="entry name" value="HAMP"/>
    <property type="match status" value="1"/>
</dbReference>
<evidence type="ECO:0000256" key="1">
    <source>
        <dbReference type="ARBA" id="ARBA00004651"/>
    </source>
</evidence>
<dbReference type="InterPro" id="IPR036890">
    <property type="entry name" value="HATPase_C_sf"/>
</dbReference>
<evidence type="ECO:0000256" key="2">
    <source>
        <dbReference type="ARBA" id="ARBA00022475"/>
    </source>
</evidence>
<keyword evidence="11" id="KW-1185">Reference proteome</keyword>
<gene>
    <name evidence="10" type="ORF">GBZ86_03020</name>
</gene>
<evidence type="ECO:0000256" key="4">
    <source>
        <dbReference type="ARBA" id="ARBA00022679"/>
    </source>
</evidence>
<reference evidence="10 11" key="1">
    <citation type="submission" date="2019-10" db="EMBL/GenBank/DDBJ databases">
        <title>The Genome Sequence of Clostridium tarantellae Isolated from Fish Brain.</title>
        <authorList>
            <person name="Bano L."/>
            <person name="Kiel M."/>
            <person name="Sales G."/>
            <person name="Doxey A.C."/>
            <person name="Mansfield M.J."/>
            <person name="Schiavone M."/>
            <person name="Rossetto O."/>
            <person name="Pirazzini M."/>
            <person name="Dobrindt U."/>
            <person name="Montecucco C."/>
        </authorList>
    </citation>
    <scope>NUCLEOTIDE SEQUENCE [LARGE SCALE GENOMIC DNA]</scope>
    <source>
        <strain evidence="10 11">DSM 3997</strain>
    </source>
</reference>
<dbReference type="AlphaFoldDB" id="A0A6I1MH71"/>
<organism evidence="10 11">
    <name type="scientific">Clostridium tarantellae</name>
    <dbReference type="NCBI Taxonomy" id="39493"/>
    <lineage>
        <taxon>Bacteria</taxon>
        <taxon>Bacillati</taxon>
        <taxon>Bacillota</taxon>
        <taxon>Clostridia</taxon>
        <taxon>Eubacteriales</taxon>
        <taxon>Clostridiaceae</taxon>
        <taxon>Clostridium</taxon>
    </lineage>
</organism>
<dbReference type="Pfam" id="PF06580">
    <property type="entry name" value="His_kinase"/>
    <property type="match status" value="1"/>
</dbReference>
<dbReference type="Pfam" id="PF02743">
    <property type="entry name" value="dCache_1"/>
    <property type="match status" value="1"/>
</dbReference>
<dbReference type="Gene3D" id="3.30.450.20">
    <property type="entry name" value="PAS domain"/>
    <property type="match status" value="1"/>
</dbReference>
<dbReference type="InterPro" id="IPR033479">
    <property type="entry name" value="dCache_1"/>
</dbReference>
<keyword evidence="7 8" id="KW-0472">Membrane</keyword>
<evidence type="ECO:0000256" key="5">
    <source>
        <dbReference type="ARBA" id="ARBA00022692"/>
    </source>
</evidence>
<evidence type="ECO:0000256" key="7">
    <source>
        <dbReference type="ARBA" id="ARBA00023136"/>
    </source>
</evidence>
<keyword evidence="3" id="KW-0597">Phosphoprotein</keyword>
<evidence type="ECO:0000256" key="8">
    <source>
        <dbReference type="SAM" id="Phobius"/>
    </source>
</evidence>
<dbReference type="PANTHER" id="PTHR34220">
    <property type="entry name" value="SENSOR HISTIDINE KINASE YPDA"/>
    <property type="match status" value="1"/>
</dbReference>
<evidence type="ECO:0000313" key="10">
    <source>
        <dbReference type="EMBL" id="MPQ42725.1"/>
    </source>
</evidence>
<dbReference type="Pfam" id="PF00672">
    <property type="entry name" value="HAMP"/>
    <property type="match status" value="1"/>
</dbReference>
<proteinExistence type="predicted"/>
<accession>A0A6I1MH71</accession>